<feature type="domain" description="Peptidase C54 catalytic" evidence="3">
    <location>
        <begin position="3"/>
        <end position="122"/>
    </location>
</feature>
<keyword evidence="1" id="KW-0645">Protease</keyword>
<proteinExistence type="inferred from homology"/>
<evidence type="ECO:0000256" key="2">
    <source>
        <dbReference type="SAM" id="MobiDB-lite"/>
    </source>
</evidence>
<sequence>MALAGKAVGKDAEVWFGLSAAAGALRMLVKAFPVCGLAAASASLSPLTEHYQTEVFAALHSLAFAPSSSSAASVSSHGHSSSSRRSGSKKGKEPKKGDRPVLLLLGMRLGLDGVNPIYYETTMLLYIFSHIHYL</sequence>
<evidence type="ECO:0000313" key="4">
    <source>
        <dbReference type="EMBL" id="KAJ7348511.1"/>
    </source>
</evidence>
<evidence type="ECO:0000259" key="3">
    <source>
        <dbReference type="Pfam" id="PF03416"/>
    </source>
</evidence>
<dbReference type="GO" id="GO:0008234">
    <property type="term" value="F:cysteine-type peptidase activity"/>
    <property type="evidence" value="ECO:0007669"/>
    <property type="project" value="InterPro"/>
</dbReference>
<protein>
    <recommendedName>
        <fullName evidence="1">Cysteine protease</fullName>
        <ecNumber evidence="1">3.4.22.-</ecNumber>
    </recommendedName>
</protein>
<feature type="compositionally biased region" description="Low complexity" evidence="2">
    <location>
        <begin position="69"/>
        <end position="85"/>
    </location>
</feature>
<reference evidence="4" key="1">
    <citation type="submission" date="2023-03" db="EMBL/GenBank/DDBJ databases">
        <title>Massive genome expansion in bonnet fungi (Mycena s.s.) driven by repeated elements and novel gene families across ecological guilds.</title>
        <authorList>
            <consortium name="Lawrence Berkeley National Laboratory"/>
            <person name="Harder C.B."/>
            <person name="Miyauchi S."/>
            <person name="Viragh M."/>
            <person name="Kuo A."/>
            <person name="Thoen E."/>
            <person name="Andreopoulos B."/>
            <person name="Lu D."/>
            <person name="Skrede I."/>
            <person name="Drula E."/>
            <person name="Henrissat B."/>
            <person name="Morin E."/>
            <person name="Kohler A."/>
            <person name="Barry K."/>
            <person name="LaButti K."/>
            <person name="Morin E."/>
            <person name="Salamov A."/>
            <person name="Lipzen A."/>
            <person name="Mereny Z."/>
            <person name="Hegedus B."/>
            <person name="Baldrian P."/>
            <person name="Stursova M."/>
            <person name="Weitz H."/>
            <person name="Taylor A."/>
            <person name="Grigoriev I.V."/>
            <person name="Nagy L.G."/>
            <person name="Martin F."/>
            <person name="Kauserud H."/>
        </authorList>
    </citation>
    <scope>NUCLEOTIDE SEQUENCE</scope>
    <source>
        <strain evidence="4">CBHHK002</strain>
    </source>
</reference>
<name>A0AAD7A3C3_9AGAR</name>
<dbReference type="GO" id="GO:0005737">
    <property type="term" value="C:cytoplasm"/>
    <property type="evidence" value="ECO:0007669"/>
    <property type="project" value="UniProtKB-SubCell"/>
</dbReference>
<comment type="similarity">
    <text evidence="1">Belongs to the peptidase C54 family.</text>
</comment>
<dbReference type="GO" id="GO:0019786">
    <property type="term" value="F:protein-phosphatidylethanolamide deconjugating activity"/>
    <property type="evidence" value="ECO:0007669"/>
    <property type="project" value="InterPro"/>
</dbReference>
<dbReference type="AlphaFoldDB" id="A0AAD7A3C3"/>
<dbReference type="Proteomes" id="UP001218218">
    <property type="component" value="Unassembled WGS sequence"/>
</dbReference>
<dbReference type="SUPFAM" id="SSF54001">
    <property type="entry name" value="Cysteine proteinases"/>
    <property type="match status" value="1"/>
</dbReference>
<comment type="subcellular location">
    <subcellularLocation>
        <location evidence="1">Nucleus</location>
    </subcellularLocation>
    <subcellularLocation>
        <location evidence="1">Cytoplasm</location>
    </subcellularLocation>
</comment>
<dbReference type="EC" id="3.4.22.-" evidence="1"/>
<dbReference type="GO" id="GO:0005634">
    <property type="term" value="C:nucleus"/>
    <property type="evidence" value="ECO:0007669"/>
    <property type="project" value="UniProtKB-SubCell"/>
</dbReference>
<dbReference type="InterPro" id="IPR046792">
    <property type="entry name" value="Peptidase_C54_cat"/>
</dbReference>
<accession>A0AAD7A3C3</accession>
<dbReference type="EMBL" id="JARIHO010000017">
    <property type="protein sequence ID" value="KAJ7348511.1"/>
    <property type="molecule type" value="Genomic_DNA"/>
</dbReference>
<dbReference type="GO" id="GO:0006508">
    <property type="term" value="P:proteolysis"/>
    <property type="evidence" value="ECO:0007669"/>
    <property type="project" value="UniProtKB-KW"/>
</dbReference>
<evidence type="ECO:0000256" key="1">
    <source>
        <dbReference type="RuleBase" id="RU363115"/>
    </source>
</evidence>
<keyword evidence="5" id="KW-1185">Reference proteome</keyword>
<feature type="region of interest" description="Disordered" evidence="2">
    <location>
        <begin position="69"/>
        <end position="97"/>
    </location>
</feature>
<keyword evidence="1" id="KW-0539">Nucleus</keyword>
<evidence type="ECO:0000313" key="5">
    <source>
        <dbReference type="Proteomes" id="UP001218218"/>
    </source>
</evidence>
<organism evidence="4 5">
    <name type="scientific">Mycena albidolilacea</name>
    <dbReference type="NCBI Taxonomy" id="1033008"/>
    <lineage>
        <taxon>Eukaryota</taxon>
        <taxon>Fungi</taxon>
        <taxon>Dikarya</taxon>
        <taxon>Basidiomycota</taxon>
        <taxon>Agaricomycotina</taxon>
        <taxon>Agaricomycetes</taxon>
        <taxon>Agaricomycetidae</taxon>
        <taxon>Agaricales</taxon>
        <taxon>Marasmiineae</taxon>
        <taxon>Mycenaceae</taxon>
        <taxon>Mycena</taxon>
    </lineage>
</organism>
<dbReference type="Pfam" id="PF03416">
    <property type="entry name" value="Peptidase_C54"/>
    <property type="match status" value="1"/>
</dbReference>
<dbReference type="InterPro" id="IPR038765">
    <property type="entry name" value="Papain-like_cys_pep_sf"/>
</dbReference>
<keyword evidence="1" id="KW-0963">Cytoplasm</keyword>
<gene>
    <name evidence="4" type="ORF">DFH08DRAFT_866104</name>
</gene>
<keyword evidence="1" id="KW-0378">Hydrolase</keyword>
<comment type="caution">
    <text evidence="4">The sequence shown here is derived from an EMBL/GenBank/DDBJ whole genome shotgun (WGS) entry which is preliminary data.</text>
</comment>
<comment type="function">
    <text evidence="1">Required for selective autophagic degradation of the nucleus (nucleophagy) as well as for mitophagy which contributes to regulate mitochondrial quantity and quality by eliminating the mitochondria to a basal level to fulfill cellular energy requirements and preventing excess ROS production.</text>
</comment>